<dbReference type="PANTHER" id="PTHR38595:SF2">
    <property type="entry name" value="TYPE VI SECRETION SYSTEM BASEPLATE SUBUNIT TSSE"/>
    <property type="match status" value="1"/>
</dbReference>
<dbReference type="OrthoDB" id="6399624at2"/>
<reference evidence="2 5" key="1">
    <citation type="submission" date="2019-11" db="EMBL/GenBank/DDBJ databases">
        <title>Epiphytic Pseudomonas syringae from cherry orchards.</title>
        <authorList>
            <person name="Hulin M.T."/>
        </authorList>
    </citation>
    <scope>NUCLEOTIDE SEQUENCE [LARGE SCALE GENOMIC DNA]</scope>
    <source>
        <strain evidence="2 5">PA-6-5B</strain>
    </source>
</reference>
<dbReference type="AlphaFoldDB" id="A0A7Y1QL22"/>
<dbReference type="Proteomes" id="UP000814003">
    <property type="component" value="Unassembled WGS sequence"/>
</dbReference>
<dbReference type="NCBIfam" id="TIGR03357">
    <property type="entry name" value="VI_zyme"/>
    <property type="match status" value="1"/>
</dbReference>
<accession>A0A7Y1QL22</accession>
<dbReference type="InterPro" id="IPR007048">
    <property type="entry name" value="IraD/Gp25-like"/>
</dbReference>
<dbReference type="InterPro" id="IPR053176">
    <property type="entry name" value="T6SS_TssE1-like"/>
</dbReference>
<protein>
    <submittedName>
        <fullName evidence="3">Type VI secretion system baseplate subunit TssE</fullName>
    </submittedName>
</protein>
<evidence type="ECO:0000313" key="2">
    <source>
        <dbReference type="EMBL" id="MCF5106280.1"/>
    </source>
</evidence>
<keyword evidence="5" id="KW-1185">Reference proteome</keyword>
<dbReference type="GeneID" id="70099735"/>
<dbReference type="PANTHER" id="PTHR38595">
    <property type="entry name" value="CYTOPLASMIC PROTEIN-RELATED"/>
    <property type="match status" value="1"/>
</dbReference>
<dbReference type="RefSeq" id="WP_076963297.1">
    <property type="nucleotide sequence ID" value="NZ_CBCRYT010000013.1"/>
</dbReference>
<dbReference type="SUPFAM" id="SSF160719">
    <property type="entry name" value="gpW/gp25-like"/>
    <property type="match status" value="1"/>
</dbReference>
<dbReference type="Pfam" id="PF04965">
    <property type="entry name" value="GPW_gp25"/>
    <property type="match status" value="1"/>
</dbReference>
<name>A0A7Y1QL22_9PSED</name>
<reference evidence="3 4" key="2">
    <citation type="journal article" date="2020" name="Front. Microbiol.">
        <title>Genetic Organization of the aprX-lipA2 Operon Affects the Proteolytic Potential of Pseudomonas Species in Milk.</title>
        <authorList>
            <person name="Maier C."/>
            <person name="Huptas C."/>
            <person name="von Neubeck M."/>
            <person name="Scherer S."/>
            <person name="Wenning M."/>
            <person name="Lucking G."/>
        </authorList>
    </citation>
    <scope>NUCLEOTIDE SEQUENCE [LARGE SCALE GENOMIC DNA]</scope>
    <source>
        <strain evidence="3 4">G4779</strain>
    </source>
</reference>
<comment type="caution">
    <text evidence="3">The sequence shown here is derived from an EMBL/GenBank/DDBJ whole genome shotgun (WGS) entry which is preliminary data.</text>
</comment>
<dbReference type="InterPro" id="IPR017737">
    <property type="entry name" value="TssE1-like"/>
</dbReference>
<sequence>MSHYSGFLERLAGTAPLLAGRTPLACVAASVATHLGNMLSTRAGSVQTLPDYGLPDLNDMRLSLHESLSQARFLIERFITAYEPRLSHVRVTALPQGRDPLALAFDIQGALHIDGVVQVVVFSASLAGNGRVEVTPGVC</sequence>
<evidence type="ECO:0000259" key="1">
    <source>
        <dbReference type="Pfam" id="PF04965"/>
    </source>
</evidence>
<dbReference type="Proteomes" id="UP000542111">
    <property type="component" value="Unassembled WGS sequence"/>
</dbReference>
<evidence type="ECO:0000313" key="3">
    <source>
        <dbReference type="EMBL" id="NNA96301.1"/>
    </source>
</evidence>
<feature type="domain" description="IraD/Gp25-like" evidence="1">
    <location>
        <begin position="29"/>
        <end position="113"/>
    </location>
</feature>
<organism evidence="3 4">
    <name type="scientific">Pseudomonas gessardii</name>
    <dbReference type="NCBI Taxonomy" id="78544"/>
    <lineage>
        <taxon>Bacteria</taxon>
        <taxon>Pseudomonadati</taxon>
        <taxon>Pseudomonadota</taxon>
        <taxon>Gammaproteobacteria</taxon>
        <taxon>Pseudomonadales</taxon>
        <taxon>Pseudomonadaceae</taxon>
        <taxon>Pseudomonas</taxon>
    </lineage>
</organism>
<gene>
    <name evidence="3" type="primary">tssE</name>
    <name evidence="2" type="ORF">GIW56_05445</name>
    <name evidence="3" type="ORF">HBO33_14075</name>
</gene>
<dbReference type="EMBL" id="WKED01000006">
    <property type="protein sequence ID" value="MCF5106280.1"/>
    <property type="molecule type" value="Genomic_DNA"/>
</dbReference>
<evidence type="ECO:0000313" key="4">
    <source>
        <dbReference type="Proteomes" id="UP000542111"/>
    </source>
</evidence>
<dbReference type="EMBL" id="JAAQYP010000019">
    <property type="protein sequence ID" value="NNA96301.1"/>
    <property type="molecule type" value="Genomic_DNA"/>
</dbReference>
<dbReference type="Gene3D" id="3.10.450.40">
    <property type="match status" value="1"/>
</dbReference>
<evidence type="ECO:0000313" key="5">
    <source>
        <dbReference type="Proteomes" id="UP000814003"/>
    </source>
</evidence>
<proteinExistence type="predicted"/>